<gene>
    <name evidence="1" type="ORF">MWN34_10620</name>
</gene>
<dbReference type="Proteomes" id="UP001203284">
    <property type="component" value="Unassembled WGS sequence"/>
</dbReference>
<evidence type="ECO:0000313" key="1">
    <source>
        <dbReference type="EMBL" id="MCK0197365.1"/>
    </source>
</evidence>
<name>A0ABT0DBN3_9HYPH</name>
<proteinExistence type="predicted"/>
<dbReference type="RefSeq" id="WP_247029075.1">
    <property type="nucleotide sequence ID" value="NZ_JALKCH010000006.1"/>
</dbReference>
<dbReference type="EMBL" id="JALKCH010000006">
    <property type="protein sequence ID" value="MCK0197365.1"/>
    <property type="molecule type" value="Genomic_DNA"/>
</dbReference>
<reference evidence="1 2" key="1">
    <citation type="submission" date="2022-04" db="EMBL/GenBank/DDBJ databases">
        <authorList>
            <person name="Grouzdev D.S."/>
            <person name="Pantiukh K.S."/>
            <person name="Krutkina M.S."/>
        </authorList>
    </citation>
    <scope>NUCLEOTIDE SEQUENCE [LARGE SCALE GENOMIC DNA]</scope>
    <source>
        <strain evidence="1 2">6x-1</strain>
    </source>
</reference>
<comment type="caution">
    <text evidence="1">The sequence shown here is derived from an EMBL/GenBank/DDBJ whole genome shotgun (WGS) entry which is preliminary data.</text>
</comment>
<sequence length="106" mass="11864">MYLHVDLSTFADDLRDVVASFAKIQLATDKHASLSRSLLDAKHPNPKQARFTVVANCADCGTSLHRNIETIWQRRSPVQFSLTEKTCPHCRGQGGFHYAKTQSLHA</sequence>
<protein>
    <submittedName>
        <fullName evidence="1">Uncharacterized protein</fullName>
    </submittedName>
</protein>
<accession>A0ABT0DBN3</accession>
<keyword evidence="2" id="KW-1185">Reference proteome</keyword>
<evidence type="ECO:0000313" key="2">
    <source>
        <dbReference type="Proteomes" id="UP001203284"/>
    </source>
</evidence>
<organism evidence="1 2">
    <name type="scientific">Ancylobacter crimeensis</name>
    <dbReference type="NCBI Taxonomy" id="2579147"/>
    <lineage>
        <taxon>Bacteria</taxon>
        <taxon>Pseudomonadati</taxon>
        <taxon>Pseudomonadota</taxon>
        <taxon>Alphaproteobacteria</taxon>
        <taxon>Hyphomicrobiales</taxon>
        <taxon>Xanthobacteraceae</taxon>
        <taxon>Ancylobacter</taxon>
    </lineage>
</organism>